<feature type="compositionally biased region" description="Low complexity" evidence="2">
    <location>
        <begin position="679"/>
        <end position="690"/>
    </location>
</feature>
<feature type="region of interest" description="Disordered" evidence="2">
    <location>
        <begin position="385"/>
        <end position="404"/>
    </location>
</feature>
<protein>
    <submittedName>
        <fullName evidence="5">Uncharacterized protein</fullName>
    </submittedName>
</protein>
<evidence type="ECO:0000256" key="1">
    <source>
        <dbReference type="SAM" id="Coils"/>
    </source>
</evidence>
<keyword evidence="1" id="KW-0175">Coiled coil</keyword>
<sequence length="848" mass="93225">MVVECNIMKVVTLVVQLLLLLTIVSTTTRTTTTIDATAVDADAAATSASGAADTKADRIDVGAIIIAGAASNTPLRRKIQQQKEGEEGREMSSSPTTVCPIEMLDPSNTKCDITSQEGKVCGYEHVWVGGAGCSTVDNELECQPSLICTCNLFYDEYWACAAENMSSSSFITTCPDDIGTVASSKLRGTMCTPEGSIEIVQQQQQKPQQQQDGDDYLDDLFRTTTDDVADAPQIESEIDKIMSNTKSEIIQINSEIAIPTVTTTDDDTDDVADAPQIESEIDKIMSNTKSEIIQINSEIAIPTVTTTDDDEPPAVEQTEIDEYEDEDEDEDDDDLEYLDDFFKNIDDVDDVESESEQVAQIESEIDEIMSEVDSKVAQIKSEIASTTTVDEPTVDGDDDDIDDDDDLEYVDDLFKNIDESESEYEVGSEIAAITATTDDEPTVEPTRMVADDDDDLQYLDDLFIDGDEGPTVEPTRMVADDDDDLQYLDDLFTNDEVEVEVKVDVDVVDNDDNDDNDESNSNPSSPTPTFSPTSSPTQLPKTEITDESRTPTSTKGSMTEDEIKFTAIGGSISFLVVSFIICGCLYYMKYFHCPRTKQKRDKRNGAIALFYQQETAADDERDALNLNKQALDNFHDEEDDNNNMVREFGSSSIARSNAYRVLELANKRDVLLPYKSSGGSKSLSSFTGTTARSSDNSNVTLGYQSHRDRNSDSTTDNARSNGYRGIGRTTSGINGNININSNISNNNNERKILENLRRSEEILAQQAEVRDQQEQHSHTGGGASSSQHRRRRRRHSSITLKSTSASSAGTGTVMDNNDMLDLGSSMVDVDFDSSIGSLGYYKDGYDDF</sequence>
<evidence type="ECO:0000313" key="5">
    <source>
        <dbReference type="EMBL" id="OEU08079.1"/>
    </source>
</evidence>
<feature type="compositionally biased region" description="Polar residues" evidence="2">
    <location>
        <begin position="691"/>
        <end position="703"/>
    </location>
</feature>
<evidence type="ECO:0000256" key="2">
    <source>
        <dbReference type="SAM" id="MobiDB-lite"/>
    </source>
</evidence>
<feature type="signal peptide" evidence="4">
    <location>
        <begin position="1"/>
        <end position="26"/>
    </location>
</feature>
<keyword evidence="3" id="KW-0812">Transmembrane</keyword>
<evidence type="ECO:0000313" key="6">
    <source>
        <dbReference type="Proteomes" id="UP000095751"/>
    </source>
</evidence>
<feature type="compositionally biased region" description="Acidic residues" evidence="2">
    <location>
        <begin position="307"/>
        <end position="332"/>
    </location>
</feature>
<dbReference type="InParanoid" id="A0A1E7EQ89"/>
<accession>A0A1E7EQ89</accession>
<dbReference type="EMBL" id="KV784382">
    <property type="protein sequence ID" value="OEU08079.1"/>
    <property type="molecule type" value="Genomic_DNA"/>
</dbReference>
<feature type="compositionally biased region" description="Low complexity" evidence="2">
    <location>
        <begin position="797"/>
        <end position="812"/>
    </location>
</feature>
<feature type="transmembrane region" description="Helical" evidence="3">
    <location>
        <begin position="565"/>
        <end position="588"/>
    </location>
</feature>
<evidence type="ECO:0000256" key="4">
    <source>
        <dbReference type="SAM" id="SignalP"/>
    </source>
</evidence>
<reference evidence="5 6" key="1">
    <citation type="submission" date="2016-09" db="EMBL/GenBank/DDBJ databases">
        <title>Extensive genetic diversity and differential bi-allelic expression allows diatom success in the polar Southern Ocean.</title>
        <authorList>
            <consortium name="DOE Joint Genome Institute"/>
            <person name="Mock T."/>
            <person name="Otillar R.P."/>
            <person name="Strauss J."/>
            <person name="Dupont C."/>
            <person name="Frickenhaus S."/>
            <person name="Maumus F."/>
            <person name="Mcmullan M."/>
            <person name="Sanges R."/>
            <person name="Schmutz J."/>
            <person name="Toseland A."/>
            <person name="Valas R."/>
            <person name="Veluchamy A."/>
            <person name="Ward B.J."/>
            <person name="Allen A."/>
            <person name="Barry K."/>
            <person name="Falciatore A."/>
            <person name="Ferrante M."/>
            <person name="Fortunato A.E."/>
            <person name="Gloeckner G."/>
            <person name="Gruber A."/>
            <person name="Hipkin R."/>
            <person name="Janech M."/>
            <person name="Kroth P."/>
            <person name="Leese F."/>
            <person name="Lindquist E."/>
            <person name="Lyon B.R."/>
            <person name="Martin J."/>
            <person name="Mayer C."/>
            <person name="Parker M."/>
            <person name="Quesneville H."/>
            <person name="Raymond J."/>
            <person name="Uhlig C."/>
            <person name="Valentin K.U."/>
            <person name="Worden A.Z."/>
            <person name="Armbrust E.V."/>
            <person name="Bowler C."/>
            <person name="Green B."/>
            <person name="Moulton V."/>
            <person name="Van Oosterhout C."/>
            <person name="Grigoriev I."/>
        </authorList>
    </citation>
    <scope>NUCLEOTIDE SEQUENCE [LARGE SCALE GENOMIC DNA]</scope>
    <source>
        <strain evidence="5 6">CCMP1102</strain>
    </source>
</reference>
<keyword evidence="3" id="KW-0472">Membrane</keyword>
<feature type="compositionally biased region" description="Low complexity" evidence="2">
    <location>
        <begin position="726"/>
        <end position="745"/>
    </location>
</feature>
<feature type="compositionally biased region" description="Basic and acidic residues" evidence="2">
    <location>
        <begin position="81"/>
        <end position="90"/>
    </location>
</feature>
<feature type="region of interest" description="Disordered" evidence="2">
    <location>
        <begin position="76"/>
        <end position="99"/>
    </location>
</feature>
<feature type="compositionally biased region" description="Low complexity" evidence="2">
    <location>
        <begin position="519"/>
        <end position="537"/>
    </location>
</feature>
<dbReference type="KEGG" id="fcy:FRACYDRAFT_250298"/>
<feature type="region of interest" description="Disordered" evidence="2">
    <location>
        <begin position="679"/>
        <end position="745"/>
    </location>
</feature>
<organism evidence="5 6">
    <name type="scientific">Fragilariopsis cylindrus CCMP1102</name>
    <dbReference type="NCBI Taxonomy" id="635003"/>
    <lineage>
        <taxon>Eukaryota</taxon>
        <taxon>Sar</taxon>
        <taxon>Stramenopiles</taxon>
        <taxon>Ochrophyta</taxon>
        <taxon>Bacillariophyta</taxon>
        <taxon>Bacillariophyceae</taxon>
        <taxon>Bacillariophycidae</taxon>
        <taxon>Bacillariales</taxon>
        <taxon>Bacillariaceae</taxon>
        <taxon>Fragilariopsis</taxon>
    </lineage>
</organism>
<proteinExistence type="predicted"/>
<feature type="compositionally biased region" description="Basic residues" evidence="2">
    <location>
        <begin position="787"/>
        <end position="796"/>
    </location>
</feature>
<feature type="chain" id="PRO_5009192114" evidence="4">
    <location>
        <begin position="27"/>
        <end position="848"/>
    </location>
</feature>
<name>A0A1E7EQ89_9STRA</name>
<feature type="region of interest" description="Disordered" evidence="2">
    <location>
        <begin position="506"/>
        <end position="557"/>
    </location>
</feature>
<keyword evidence="6" id="KW-1185">Reference proteome</keyword>
<dbReference type="AlphaFoldDB" id="A0A1E7EQ89"/>
<feature type="compositionally biased region" description="Basic and acidic residues" evidence="2">
    <location>
        <begin position="768"/>
        <end position="777"/>
    </location>
</feature>
<feature type="coiled-coil region" evidence="1">
    <location>
        <begin position="351"/>
        <end position="378"/>
    </location>
</feature>
<feature type="compositionally biased region" description="Acidic residues" evidence="2">
    <location>
        <begin position="506"/>
        <end position="518"/>
    </location>
</feature>
<feature type="region of interest" description="Disordered" evidence="2">
    <location>
        <begin position="767"/>
        <end position="813"/>
    </location>
</feature>
<keyword evidence="3" id="KW-1133">Transmembrane helix</keyword>
<feature type="region of interest" description="Disordered" evidence="2">
    <location>
        <begin position="302"/>
        <end position="332"/>
    </location>
</feature>
<evidence type="ECO:0000256" key="3">
    <source>
        <dbReference type="SAM" id="Phobius"/>
    </source>
</evidence>
<keyword evidence="4" id="KW-0732">Signal</keyword>
<dbReference type="Proteomes" id="UP000095751">
    <property type="component" value="Unassembled WGS sequence"/>
</dbReference>
<gene>
    <name evidence="5" type="ORF">FRACYDRAFT_250298</name>
</gene>
<feature type="compositionally biased region" description="Acidic residues" evidence="2">
    <location>
        <begin position="392"/>
        <end position="404"/>
    </location>
</feature>